<comment type="caution">
    <text evidence="3">The sequence shown here is derived from an EMBL/GenBank/DDBJ whole genome shotgun (WGS) entry which is preliminary data.</text>
</comment>
<gene>
    <name evidence="3" type="ORF">FHX72_003450</name>
</gene>
<feature type="signal peptide" evidence="2">
    <location>
        <begin position="1"/>
        <end position="24"/>
    </location>
</feature>
<dbReference type="AlphaFoldDB" id="A0A7W4YH07"/>
<keyword evidence="4" id="KW-1185">Reference proteome</keyword>
<proteinExistence type="predicted"/>
<dbReference type="EMBL" id="JACHWJ010000005">
    <property type="protein sequence ID" value="MBB2959298.1"/>
    <property type="molecule type" value="Genomic_DNA"/>
</dbReference>
<evidence type="ECO:0000256" key="1">
    <source>
        <dbReference type="SAM" id="MobiDB-lite"/>
    </source>
</evidence>
<evidence type="ECO:0000313" key="4">
    <source>
        <dbReference type="Proteomes" id="UP000545286"/>
    </source>
</evidence>
<protein>
    <recommendedName>
        <fullName evidence="5">Lipoprotein</fullName>
    </recommendedName>
</protein>
<dbReference type="RefSeq" id="WP_068493787.1">
    <property type="nucleotide sequence ID" value="NZ_CZJY01000053.1"/>
</dbReference>
<sequence length="214" mass="21810">MIKNTKGRSALGVLTAVAGLSLLAGCSATPLDGPEPDATASQTTTATAATGTPSAETVVETSSATASPTATETALAIAPDMVPPETTVESAIEANGEKGSLRLDGFMPRGSDELVLICPGETRQTVPNKAGIADEAFAELSEEAFLPTGSTMFTFAYLDAVSQAVSFSSFLNAPVDLCGTATNFGESFSGTVFKMRTEIELEKSGTGWVATGLV</sequence>
<keyword evidence="2" id="KW-0732">Signal</keyword>
<feature type="compositionally biased region" description="Low complexity" evidence="1">
    <location>
        <begin position="38"/>
        <end position="68"/>
    </location>
</feature>
<evidence type="ECO:0000313" key="3">
    <source>
        <dbReference type="EMBL" id="MBB2959298.1"/>
    </source>
</evidence>
<reference evidence="3 4" key="1">
    <citation type="submission" date="2020-08" db="EMBL/GenBank/DDBJ databases">
        <title>Sequencing the genomes of 1000 actinobacteria strains.</title>
        <authorList>
            <person name="Klenk H.-P."/>
        </authorList>
    </citation>
    <scope>NUCLEOTIDE SEQUENCE [LARGE SCALE GENOMIC DNA]</scope>
    <source>
        <strain evidence="3 4">DSM 20419</strain>
    </source>
</reference>
<name>A0A7W4YH07_9MICO</name>
<accession>A0A7W4YH07</accession>
<evidence type="ECO:0000256" key="2">
    <source>
        <dbReference type="SAM" id="SignalP"/>
    </source>
</evidence>
<feature type="region of interest" description="Disordered" evidence="1">
    <location>
        <begin position="33"/>
        <end position="68"/>
    </location>
</feature>
<feature type="chain" id="PRO_5038733098" description="Lipoprotein" evidence="2">
    <location>
        <begin position="25"/>
        <end position="214"/>
    </location>
</feature>
<dbReference type="PROSITE" id="PS51257">
    <property type="entry name" value="PROKAR_LIPOPROTEIN"/>
    <property type="match status" value="1"/>
</dbReference>
<dbReference type="Proteomes" id="UP000545286">
    <property type="component" value="Unassembled WGS sequence"/>
</dbReference>
<evidence type="ECO:0008006" key="5">
    <source>
        <dbReference type="Google" id="ProtNLM"/>
    </source>
</evidence>
<organism evidence="3 4">
    <name type="scientific">Pseudoclavibacter helvolus</name>
    <dbReference type="NCBI Taxonomy" id="255205"/>
    <lineage>
        <taxon>Bacteria</taxon>
        <taxon>Bacillati</taxon>
        <taxon>Actinomycetota</taxon>
        <taxon>Actinomycetes</taxon>
        <taxon>Micrococcales</taxon>
        <taxon>Microbacteriaceae</taxon>
        <taxon>Pseudoclavibacter</taxon>
    </lineage>
</organism>